<protein>
    <submittedName>
        <fullName evidence="2">PIG-L family deacetylase</fullName>
    </submittedName>
</protein>
<comment type="caution">
    <text evidence="2">The sequence shown here is derived from an EMBL/GenBank/DDBJ whole genome shotgun (WGS) entry which is preliminary data.</text>
</comment>
<evidence type="ECO:0000313" key="3">
    <source>
        <dbReference type="Proteomes" id="UP001165587"/>
    </source>
</evidence>
<dbReference type="Pfam" id="PF02585">
    <property type="entry name" value="PIG-L"/>
    <property type="match status" value="1"/>
</dbReference>
<evidence type="ECO:0000313" key="2">
    <source>
        <dbReference type="EMBL" id="MCS5725152.1"/>
    </source>
</evidence>
<dbReference type="GO" id="GO:0016137">
    <property type="term" value="P:glycoside metabolic process"/>
    <property type="evidence" value="ECO:0007669"/>
    <property type="project" value="UniProtKB-ARBA"/>
</dbReference>
<keyword evidence="1" id="KW-0862">Zinc</keyword>
<name>A0AA42BSU8_9MICO</name>
<proteinExistence type="predicted"/>
<dbReference type="SUPFAM" id="SSF102588">
    <property type="entry name" value="LmbE-like"/>
    <property type="match status" value="1"/>
</dbReference>
<organism evidence="2 3">
    <name type="scientific">Herbiconiux oxytropis</name>
    <dbReference type="NCBI Taxonomy" id="2970915"/>
    <lineage>
        <taxon>Bacteria</taxon>
        <taxon>Bacillati</taxon>
        <taxon>Actinomycetota</taxon>
        <taxon>Actinomycetes</taxon>
        <taxon>Micrococcales</taxon>
        <taxon>Microbacteriaceae</taxon>
        <taxon>Herbiconiux</taxon>
    </lineage>
</organism>
<dbReference type="PANTHER" id="PTHR12993">
    <property type="entry name" value="N-ACETYLGLUCOSAMINYL-PHOSPHATIDYLINOSITOL DE-N-ACETYLASE-RELATED"/>
    <property type="match status" value="1"/>
</dbReference>
<dbReference type="Proteomes" id="UP001165587">
    <property type="component" value="Unassembled WGS sequence"/>
</dbReference>
<dbReference type="PANTHER" id="PTHR12993:SF26">
    <property type="entry name" value="1D-MYO-INOSITOL 2-ACETAMIDO-2-DEOXY-ALPHA-D-GLUCOPYRANOSIDE DEACETYLASE"/>
    <property type="match status" value="1"/>
</dbReference>
<dbReference type="InterPro" id="IPR003737">
    <property type="entry name" value="GlcNAc_PI_deacetylase-related"/>
</dbReference>
<dbReference type="Gene3D" id="3.40.50.10320">
    <property type="entry name" value="LmbE-like"/>
    <property type="match status" value="1"/>
</dbReference>
<dbReference type="EMBL" id="JANLCK010000002">
    <property type="protein sequence ID" value="MCS5725152.1"/>
    <property type="molecule type" value="Genomic_DNA"/>
</dbReference>
<gene>
    <name evidence="2" type="ORF">N1028_04515</name>
</gene>
<dbReference type="GO" id="GO:0016811">
    <property type="term" value="F:hydrolase activity, acting on carbon-nitrogen (but not peptide) bonds, in linear amides"/>
    <property type="evidence" value="ECO:0007669"/>
    <property type="project" value="TreeGrafter"/>
</dbReference>
<dbReference type="RefSeq" id="WP_259525627.1">
    <property type="nucleotide sequence ID" value="NZ_JANLCK010000002.1"/>
</dbReference>
<dbReference type="AlphaFoldDB" id="A0AA42BSU8"/>
<reference evidence="2" key="1">
    <citation type="submission" date="2022-08" db="EMBL/GenBank/DDBJ databases">
        <authorList>
            <person name="Deng Y."/>
            <person name="Han X.-F."/>
            <person name="Zhang Y.-Q."/>
        </authorList>
    </citation>
    <scope>NUCLEOTIDE SEQUENCE</scope>
    <source>
        <strain evidence="2">CPCC 203407</strain>
    </source>
</reference>
<accession>A0AA42BSU8</accession>
<dbReference type="InterPro" id="IPR024078">
    <property type="entry name" value="LmbE-like_dom_sf"/>
</dbReference>
<sequence length="275" mass="28752">MTDLAAFGDAPFFLHAHPDDESISTGGTIAALIEAGAEVTVITGTRGERGEVVAGELEHLEGTDELAPHRMGELAAALDALGGPTHAFLGSAPARIPQAARRLYADSGMRWGADGFAEPATDAPVTALSLAPLADVVGDLLAAMLDDARRPAFSSIVSYDARGGYGHPDHVRMHDAGLEIARLTGRPFLAIVEPRIHDAPLPAGEELSVDLPPAALAAKTAAMAAHRSQLTVDPDAGTFTLSGGQTHPVAEVEHFRRVHPDRIVQFCIQEGSCTE</sequence>
<evidence type="ECO:0000256" key="1">
    <source>
        <dbReference type="ARBA" id="ARBA00022833"/>
    </source>
</evidence>
<keyword evidence="3" id="KW-1185">Reference proteome</keyword>